<dbReference type="RefSeq" id="WP_281000137.1">
    <property type="nucleotide sequence ID" value="NZ_CP069362.1"/>
</dbReference>
<accession>A0ABY8PSG2</accession>
<dbReference type="InterPro" id="IPR000297">
    <property type="entry name" value="PPIase_PpiC"/>
</dbReference>
<evidence type="ECO:0000256" key="1">
    <source>
        <dbReference type="PROSITE-ProRule" id="PRU00278"/>
    </source>
</evidence>
<gene>
    <name evidence="4" type="ORF">JRV97_03195</name>
</gene>
<dbReference type="GO" id="GO:0016853">
    <property type="term" value="F:isomerase activity"/>
    <property type="evidence" value="ECO:0007669"/>
    <property type="project" value="UniProtKB-KW"/>
</dbReference>
<evidence type="ECO:0000313" key="5">
    <source>
        <dbReference type="Proteomes" id="UP001232493"/>
    </source>
</evidence>
<dbReference type="SUPFAM" id="SSF109998">
    <property type="entry name" value="Triger factor/SurA peptide-binding domain-like"/>
    <property type="match status" value="1"/>
</dbReference>
<evidence type="ECO:0000259" key="3">
    <source>
        <dbReference type="PROSITE" id="PS50198"/>
    </source>
</evidence>
<keyword evidence="1 4" id="KW-0413">Isomerase</keyword>
<dbReference type="Proteomes" id="UP001232493">
    <property type="component" value="Chromosome"/>
</dbReference>
<dbReference type="PANTHER" id="PTHR47245">
    <property type="entry name" value="PEPTIDYLPROLYL ISOMERASE"/>
    <property type="match status" value="1"/>
</dbReference>
<protein>
    <submittedName>
        <fullName evidence="4">Peptidylprolyl isomerase</fullName>
    </submittedName>
</protein>
<dbReference type="InterPro" id="IPR050245">
    <property type="entry name" value="PrsA_foldase"/>
</dbReference>
<proteinExistence type="predicted"/>
<name>A0ABY8PSG2_9BACT</name>
<evidence type="ECO:0000313" key="4">
    <source>
        <dbReference type="EMBL" id="WGS65576.1"/>
    </source>
</evidence>
<evidence type="ECO:0000256" key="2">
    <source>
        <dbReference type="SAM" id="Coils"/>
    </source>
</evidence>
<feature type="domain" description="PpiC" evidence="3">
    <location>
        <begin position="173"/>
        <end position="264"/>
    </location>
</feature>
<keyword evidence="1" id="KW-0697">Rotamase</keyword>
<dbReference type="PANTHER" id="PTHR47245:SF2">
    <property type="entry name" value="PEPTIDYL-PROLYL CIS-TRANS ISOMERASE HP_0175-RELATED"/>
    <property type="match status" value="1"/>
</dbReference>
<organism evidence="4 5">
    <name type="scientific">Marinitoga aeolica</name>
    <dbReference type="NCBI Taxonomy" id="2809031"/>
    <lineage>
        <taxon>Bacteria</taxon>
        <taxon>Thermotogati</taxon>
        <taxon>Thermotogota</taxon>
        <taxon>Thermotogae</taxon>
        <taxon>Petrotogales</taxon>
        <taxon>Petrotogaceae</taxon>
        <taxon>Marinitoga</taxon>
    </lineage>
</organism>
<keyword evidence="2" id="KW-0175">Coiled coil</keyword>
<dbReference type="Pfam" id="PF00639">
    <property type="entry name" value="Rotamase"/>
    <property type="match status" value="1"/>
</dbReference>
<dbReference type="Gene3D" id="3.10.50.40">
    <property type="match status" value="1"/>
</dbReference>
<keyword evidence="5" id="KW-1185">Reference proteome</keyword>
<sequence length="554" mass="65316">MKKVVLVLLLVVFSVFAFSEVIGYLTKEGKVLKDYSLDDKRFEIEYVNRINSLQQSGQQYDKMKEPYYMLSTIKDILNYKILEYYAKENGYTPDASKINQQVNDLASQYLSNPQTKDQIINYFGSEDRLKQYLREALSTEEYYKYIDSTIGNVTDKELDEYIKNNFEDIKLRNEKVLTKHILVTDEATANKILNEIESGKITFEDAAKKYSIDTQSAKNGGSIDWVAKNQVVPEYFNAAFKAKVGEIVGPVKSNYGYHIIKVEGKKVYNTIDDIKSDSELMKNLKSELKNNKLYKWYSNYSKDFSYAIKYEPLIYEDKIEKAKTLDEKMDVERKLYDAIKDNEKAPELWKMSYLNLVKELNQTLPEMIELEKTISKYKNTEYVKMNDKEISNKIDELEKELKNIKDEKGKEEKTALKKDLENLYYAKIMYPELFDKNINIQETQKYINNLKMKEFNILKEMYTKNKDMDTLIRLYQLNPDDPQISFEYNYTYYQYIKQYIASQPKDVIQPELEKMLQAFEKIVSTTDDEKIKTESQKIIDEIKTTLKNMMGDNN</sequence>
<dbReference type="InterPro" id="IPR027304">
    <property type="entry name" value="Trigger_fact/SurA_dom_sf"/>
</dbReference>
<dbReference type="SUPFAM" id="SSF54534">
    <property type="entry name" value="FKBP-like"/>
    <property type="match status" value="1"/>
</dbReference>
<dbReference type="EMBL" id="CP069362">
    <property type="protein sequence ID" value="WGS65576.1"/>
    <property type="molecule type" value="Genomic_DNA"/>
</dbReference>
<dbReference type="PROSITE" id="PS50198">
    <property type="entry name" value="PPIC_PPIASE_2"/>
    <property type="match status" value="1"/>
</dbReference>
<dbReference type="InterPro" id="IPR046357">
    <property type="entry name" value="PPIase_dom_sf"/>
</dbReference>
<feature type="coiled-coil region" evidence="2">
    <location>
        <begin position="387"/>
        <end position="414"/>
    </location>
</feature>
<reference evidence="4 5" key="1">
    <citation type="submission" date="2021-02" db="EMBL/GenBank/DDBJ databases">
        <title>Characterization of Marinitoga sp. nov. str. BP5-C20A.</title>
        <authorList>
            <person name="Erauso G."/>
            <person name="Postec A."/>
        </authorList>
    </citation>
    <scope>NUCLEOTIDE SEQUENCE [LARGE SCALE GENOMIC DNA]</scope>
    <source>
        <strain evidence="4 5">BP5-C20A</strain>
    </source>
</reference>